<dbReference type="PROSITE" id="PS00028">
    <property type="entry name" value="ZINC_FINGER_C2H2_1"/>
    <property type="match status" value="1"/>
</dbReference>
<dbReference type="eggNOG" id="arCOG10764">
    <property type="taxonomic scope" value="Archaea"/>
</dbReference>
<gene>
    <name evidence="2" type="ORF">C493_16444</name>
</gene>
<sequence>MASRPPIECPICRELLARGQPLERHLVASHTKRRLAKFVVAEMQAMSEADVSE</sequence>
<dbReference type="InterPro" id="IPR013087">
    <property type="entry name" value="Znf_C2H2_type"/>
</dbReference>
<evidence type="ECO:0000313" key="2">
    <source>
        <dbReference type="EMBL" id="ELY52255.1"/>
    </source>
</evidence>
<feature type="domain" description="C2H2-type" evidence="1">
    <location>
        <begin position="9"/>
        <end position="30"/>
    </location>
</feature>
<keyword evidence="3" id="KW-1185">Reference proteome</keyword>
<comment type="caution">
    <text evidence="2">The sequence shown here is derived from an EMBL/GenBank/DDBJ whole genome shotgun (WGS) entry which is preliminary data.</text>
</comment>
<protein>
    <recommendedName>
        <fullName evidence="1">C2H2-type domain-containing protein</fullName>
    </recommendedName>
</protein>
<name>L9WS04_9EURY</name>
<dbReference type="OrthoDB" id="182160at2157"/>
<organism evidence="2 3">
    <name type="scientific">Natronolimnohabitans innermongolicus JCM 12255</name>
    <dbReference type="NCBI Taxonomy" id="1227499"/>
    <lineage>
        <taxon>Archaea</taxon>
        <taxon>Methanobacteriati</taxon>
        <taxon>Methanobacteriota</taxon>
        <taxon>Stenosarchaea group</taxon>
        <taxon>Halobacteria</taxon>
        <taxon>Halobacteriales</taxon>
        <taxon>Natrialbaceae</taxon>
        <taxon>Natronolimnohabitans</taxon>
    </lineage>
</organism>
<proteinExistence type="predicted"/>
<dbReference type="RefSeq" id="WP_007260551.1">
    <property type="nucleotide sequence ID" value="NZ_AOHZ01000077.1"/>
</dbReference>
<reference evidence="2 3" key="1">
    <citation type="journal article" date="2014" name="PLoS Genet.">
        <title>Phylogenetically driven sequencing of extremely halophilic archaea reveals strategies for static and dynamic osmo-response.</title>
        <authorList>
            <person name="Becker E.A."/>
            <person name="Seitzer P.M."/>
            <person name="Tritt A."/>
            <person name="Larsen D."/>
            <person name="Krusor M."/>
            <person name="Yao A.I."/>
            <person name="Wu D."/>
            <person name="Madern D."/>
            <person name="Eisen J.A."/>
            <person name="Darling A.E."/>
            <person name="Facciotti M.T."/>
        </authorList>
    </citation>
    <scope>NUCLEOTIDE SEQUENCE [LARGE SCALE GENOMIC DNA]</scope>
    <source>
        <strain evidence="2 3">JCM 12255</strain>
    </source>
</reference>
<evidence type="ECO:0000259" key="1">
    <source>
        <dbReference type="PROSITE" id="PS00028"/>
    </source>
</evidence>
<dbReference type="AlphaFoldDB" id="L9WS04"/>
<accession>L9WS04</accession>
<dbReference type="EMBL" id="AOHZ01000077">
    <property type="protein sequence ID" value="ELY52255.1"/>
    <property type="molecule type" value="Genomic_DNA"/>
</dbReference>
<dbReference type="Proteomes" id="UP000011602">
    <property type="component" value="Unassembled WGS sequence"/>
</dbReference>
<evidence type="ECO:0000313" key="3">
    <source>
        <dbReference type="Proteomes" id="UP000011602"/>
    </source>
</evidence>